<feature type="modified residue" description="N6-(pyridoxal phosphate)lysine" evidence="6">
    <location>
        <position position="107"/>
    </location>
</feature>
<name>A0A1I0B3Z9_9EURY</name>
<dbReference type="EC" id="4.2.3.1" evidence="5"/>
<keyword evidence="4" id="KW-0456">Lyase</keyword>
<dbReference type="PANTHER" id="PTHR42690:SF1">
    <property type="entry name" value="THREONINE SYNTHASE-LIKE 2"/>
    <property type="match status" value="1"/>
</dbReference>
<dbReference type="RefSeq" id="WP_091690412.1">
    <property type="nucleotide sequence ID" value="NZ_CAAGSJ010000007.1"/>
</dbReference>
<dbReference type="GO" id="GO:0004795">
    <property type="term" value="F:threonine synthase activity"/>
    <property type="evidence" value="ECO:0007669"/>
    <property type="project" value="UniProtKB-UniRule"/>
</dbReference>
<dbReference type="NCBIfam" id="TIGR00260">
    <property type="entry name" value="thrC"/>
    <property type="match status" value="1"/>
</dbReference>
<evidence type="ECO:0000256" key="3">
    <source>
        <dbReference type="ARBA" id="ARBA00022898"/>
    </source>
</evidence>
<dbReference type="InterPro" id="IPR029144">
    <property type="entry name" value="Thr_synth_N"/>
</dbReference>
<accession>A0A1I0B3Z9</accession>
<reference evidence="10" key="1">
    <citation type="submission" date="2016-10" db="EMBL/GenBank/DDBJ databases">
        <authorList>
            <person name="Varghese N."/>
            <person name="Submissions S."/>
        </authorList>
    </citation>
    <scope>NUCLEOTIDE SEQUENCE [LARGE SCALE GENOMIC DNA]</scope>
    <source>
        <strain evidence="10">SLH 33</strain>
    </source>
</reference>
<dbReference type="Gene3D" id="3.90.1380.10">
    <property type="entry name" value="Threonine synthase, N-terminal domain"/>
    <property type="match status" value="1"/>
</dbReference>
<keyword evidence="10" id="KW-1185">Reference proteome</keyword>
<feature type="domain" description="Tryptophan synthase beta chain-like PALP" evidence="7">
    <location>
        <begin position="88"/>
        <end position="386"/>
    </location>
</feature>
<evidence type="ECO:0000259" key="8">
    <source>
        <dbReference type="Pfam" id="PF14821"/>
    </source>
</evidence>
<dbReference type="InterPro" id="IPR001926">
    <property type="entry name" value="TrpB-like_PALP"/>
</dbReference>
<dbReference type="EMBL" id="FOHQ01000006">
    <property type="protein sequence ID" value="SET01597.1"/>
    <property type="molecule type" value="Genomic_DNA"/>
</dbReference>
<evidence type="ECO:0000256" key="1">
    <source>
        <dbReference type="ARBA" id="ARBA00001933"/>
    </source>
</evidence>
<dbReference type="Proteomes" id="UP000243338">
    <property type="component" value="Unassembled WGS sequence"/>
</dbReference>
<proteinExistence type="inferred from homology"/>
<organism evidence="9 10">
    <name type="scientific">Methanococcoides vulcani</name>
    <dbReference type="NCBI Taxonomy" id="1353158"/>
    <lineage>
        <taxon>Archaea</taxon>
        <taxon>Methanobacteriati</taxon>
        <taxon>Methanobacteriota</taxon>
        <taxon>Stenosarchaea group</taxon>
        <taxon>Methanomicrobia</taxon>
        <taxon>Methanosarcinales</taxon>
        <taxon>Methanosarcinaceae</taxon>
        <taxon>Methanococcoides</taxon>
    </lineage>
</organism>
<evidence type="ECO:0000313" key="10">
    <source>
        <dbReference type="Proteomes" id="UP000243338"/>
    </source>
</evidence>
<dbReference type="FunFam" id="3.40.50.1100:FF:000022">
    <property type="entry name" value="Threonine synthase"/>
    <property type="match status" value="1"/>
</dbReference>
<gene>
    <name evidence="9" type="ORF">SAMN04488587_1958</name>
</gene>
<evidence type="ECO:0000256" key="5">
    <source>
        <dbReference type="NCBIfam" id="TIGR00260"/>
    </source>
</evidence>
<dbReference type="GO" id="GO:0009088">
    <property type="term" value="P:threonine biosynthetic process"/>
    <property type="evidence" value="ECO:0007669"/>
    <property type="project" value="UniProtKB-UniRule"/>
</dbReference>
<dbReference type="PANTHER" id="PTHR42690">
    <property type="entry name" value="THREONINE SYNTHASE FAMILY MEMBER"/>
    <property type="match status" value="1"/>
</dbReference>
<feature type="domain" description="Threonine synthase N-terminal" evidence="8">
    <location>
        <begin position="4"/>
        <end position="80"/>
    </location>
</feature>
<evidence type="ECO:0000256" key="4">
    <source>
        <dbReference type="ARBA" id="ARBA00023239"/>
    </source>
</evidence>
<dbReference type="Pfam" id="PF14821">
    <property type="entry name" value="Thr_synth_N"/>
    <property type="match status" value="1"/>
</dbReference>
<evidence type="ECO:0000313" key="9">
    <source>
        <dbReference type="EMBL" id="SET01597.1"/>
    </source>
</evidence>
<dbReference type="SUPFAM" id="SSF53686">
    <property type="entry name" value="Tryptophan synthase beta subunit-like PLP-dependent enzymes"/>
    <property type="match status" value="1"/>
</dbReference>
<dbReference type="InterPro" id="IPR004450">
    <property type="entry name" value="Thr_synthase-like"/>
</dbReference>
<dbReference type="AlphaFoldDB" id="A0A1I0B3Z9"/>
<dbReference type="Gene3D" id="3.40.50.1100">
    <property type="match status" value="2"/>
</dbReference>
<sequence length="447" mass="50273">MKLYSTNLQAEEVNFETALITGLAPDKGLYMPKTLPHFSEEELVALKDEEYPEVAFQLLKKILEGEIDEESLKAITYDAYDYEVPLEEVDENTYIMRLDRGPTASFKDFAARMMARLMQFYLKKENKELTILTATSGDTGSAVAHAFYGLGKIKVIVLFPEYEVSDRQRKQMTTLNKNISALAIDGKFDDCQAMVKQAFADSELKHLNLSSANSINIGRLIPQTLYYFYSYLKLRNYPEEIIFSIPSGNFGNMMGCVLAKNMGVPIKKIIASVNENDEVPGFLNTGEYEKIVPSKNCISNAMNVGHPSNLARLIAIYGGEMDEQGNINKLPDMDRLNGDIYSTSVTDEETKAVVKEFFEGHNIFIEPHGAVGIKGLMDYRASTNDNTLAVTLETAHPAKFPEEVVSAIGIEPEPPQSLKEIEGREEHMEFLGTDYEEFKSYLKERLE</sequence>
<keyword evidence="3 6" id="KW-0663">Pyridoxal phosphate</keyword>
<comment type="similarity">
    <text evidence="2">Belongs to the threonine synthase family.</text>
</comment>
<evidence type="ECO:0000259" key="7">
    <source>
        <dbReference type="Pfam" id="PF00291"/>
    </source>
</evidence>
<dbReference type="InterPro" id="IPR036052">
    <property type="entry name" value="TrpB-like_PALP_sf"/>
</dbReference>
<dbReference type="InterPro" id="IPR037158">
    <property type="entry name" value="Thr_synth_N_sf"/>
</dbReference>
<dbReference type="OrthoDB" id="146474at2157"/>
<protein>
    <recommendedName>
        <fullName evidence="5">Threonine synthase</fullName>
        <ecNumber evidence="5">4.2.3.1</ecNumber>
    </recommendedName>
</protein>
<evidence type="ECO:0000256" key="6">
    <source>
        <dbReference type="PIRSR" id="PIRSR604450-51"/>
    </source>
</evidence>
<dbReference type="Pfam" id="PF00291">
    <property type="entry name" value="PALP"/>
    <property type="match status" value="1"/>
</dbReference>
<comment type="cofactor">
    <cofactor evidence="1 6">
        <name>pyridoxal 5'-phosphate</name>
        <dbReference type="ChEBI" id="CHEBI:597326"/>
    </cofactor>
</comment>
<dbReference type="InterPro" id="IPR051166">
    <property type="entry name" value="Threonine_Synthase"/>
</dbReference>
<evidence type="ECO:0000256" key="2">
    <source>
        <dbReference type="ARBA" id="ARBA00005517"/>
    </source>
</evidence>